<accession>A0ABY7C118</accession>
<evidence type="ECO:0008006" key="4">
    <source>
        <dbReference type="Google" id="ProtNLM"/>
    </source>
</evidence>
<evidence type="ECO:0000313" key="2">
    <source>
        <dbReference type="EMBL" id="WAP68443.1"/>
    </source>
</evidence>
<dbReference type="RefSeq" id="WP_268880883.1">
    <property type="nucleotide sequence ID" value="NZ_CP114029.1"/>
</dbReference>
<keyword evidence="3" id="KW-1185">Reference proteome</keyword>
<evidence type="ECO:0000313" key="3">
    <source>
        <dbReference type="Proteomes" id="UP001164020"/>
    </source>
</evidence>
<keyword evidence="1" id="KW-1133">Transmembrane helix</keyword>
<feature type="transmembrane region" description="Helical" evidence="1">
    <location>
        <begin position="20"/>
        <end position="43"/>
    </location>
</feature>
<dbReference type="Proteomes" id="UP001164020">
    <property type="component" value="Chromosome"/>
</dbReference>
<dbReference type="EMBL" id="CP114029">
    <property type="protein sequence ID" value="WAP68443.1"/>
    <property type="molecule type" value="Genomic_DNA"/>
</dbReference>
<protein>
    <recommendedName>
        <fullName evidence="4">DUF2892 domain-containing protein</fullName>
    </recommendedName>
</protein>
<organism evidence="2 3">
    <name type="scientific">Jiella pelagia</name>
    <dbReference type="NCBI Taxonomy" id="2986949"/>
    <lineage>
        <taxon>Bacteria</taxon>
        <taxon>Pseudomonadati</taxon>
        <taxon>Pseudomonadota</taxon>
        <taxon>Alphaproteobacteria</taxon>
        <taxon>Hyphomicrobiales</taxon>
        <taxon>Aurantimonadaceae</taxon>
        <taxon>Jiella</taxon>
    </lineage>
</organism>
<proteinExistence type="predicted"/>
<feature type="transmembrane region" description="Helical" evidence="1">
    <location>
        <begin position="49"/>
        <end position="70"/>
    </location>
</feature>
<sequence length="91" mass="9498">MTDTSHLAPRPRSAGFRMPLGRRGLVIATMAITSAGMALNWGWLTAIGAAPLILALAPCAVMCATGYCVMCKSKSCDADRSPTDVPGTTRD</sequence>
<name>A0ABY7C118_9HYPH</name>
<keyword evidence="1" id="KW-0812">Transmembrane</keyword>
<evidence type="ECO:0000256" key="1">
    <source>
        <dbReference type="SAM" id="Phobius"/>
    </source>
</evidence>
<reference evidence="2" key="1">
    <citation type="submission" date="2022-12" db="EMBL/GenBank/DDBJ databases">
        <title>Jiella pelagia sp. nov., isolated from phosphonate enriched culture of Northwest Pacific surface seawater.</title>
        <authorList>
            <person name="Shin D.Y."/>
            <person name="Hwang C.Y."/>
        </authorList>
    </citation>
    <scope>NUCLEOTIDE SEQUENCE</scope>
    <source>
        <strain evidence="2">HL-NP1</strain>
    </source>
</reference>
<keyword evidence="1" id="KW-0472">Membrane</keyword>
<gene>
    <name evidence="2" type="ORF">OH818_24525</name>
</gene>